<reference evidence="1" key="3">
    <citation type="submission" date="2025-09" db="UniProtKB">
        <authorList>
            <consortium name="Ensembl"/>
        </authorList>
    </citation>
    <scope>IDENTIFICATION</scope>
</reference>
<sequence>TETRLGLLKHPRLGSAASLTEPCPFAGDLNSMRSVRYPSAAELDAYAQKTADSPLSIKIFPSNVRVPQHKQVSRTVNGLDTTTQRFSPYGQAYSAGYQGLLAIAKAPAATKGVVKGSDGKRTRLSPIQMAVAPYAPSSHGGLLCKPPAAPSVPAHPGVVAAASVACLSGGRSLALAPHSDHATHSVARQMARASHGQGLHLPGEAHSSPSRQAATVAVCSDTGFGLVGPAHSSLAYSGAVLPAQPADMAKASGYIDGLDYTLWQPKHQRHPQEQKQHYQQGATLRVYGASAGGRAAVSASPDLCLPAGTTHTSPLNCVAAHGEISVSHFFPPAWNGVLATPDGDCYNPQELPLGSVGLGPAHGHARQGHAHAAPPPPYVGPCCGLPGRGLCQASLLSSSLQSLECLISEIHPPCIKERMLGRGYDATAVPRSLDHQPLHIQLPVFR</sequence>
<dbReference type="InterPro" id="IPR029340">
    <property type="entry name" value="FAM222"/>
</dbReference>
<dbReference type="Pfam" id="PF15258">
    <property type="entry name" value="FAM222A"/>
    <property type="match status" value="1"/>
</dbReference>
<protein>
    <recommendedName>
        <fullName evidence="3">Family with sequence similarity 222 member A</fullName>
    </recommendedName>
</protein>
<evidence type="ECO:0008006" key="3">
    <source>
        <dbReference type="Google" id="ProtNLM"/>
    </source>
</evidence>
<dbReference type="PANTHER" id="PTHR16070:SF2">
    <property type="entry name" value="PROTEIN FAM222A"/>
    <property type="match status" value="1"/>
</dbReference>
<proteinExistence type="predicted"/>
<reference evidence="1 2" key="1">
    <citation type="submission" date="2020-05" db="EMBL/GenBank/DDBJ databases">
        <title>Electrophorus electricus (electric eel) genome, fEleEle1, primary haplotype.</title>
        <authorList>
            <person name="Myers G."/>
            <person name="Meyer A."/>
            <person name="Fedrigo O."/>
            <person name="Formenti G."/>
            <person name="Rhie A."/>
            <person name="Tracey A."/>
            <person name="Sims Y."/>
            <person name="Jarvis E.D."/>
        </authorList>
    </citation>
    <scope>NUCLEOTIDE SEQUENCE [LARGE SCALE GENOMIC DNA]</scope>
</reference>
<dbReference type="Proteomes" id="UP000314983">
    <property type="component" value="Chromosome 17"/>
</dbReference>
<name>A0AAY5F0E9_ELEEL</name>
<reference evidence="1" key="2">
    <citation type="submission" date="2025-08" db="UniProtKB">
        <authorList>
            <consortium name="Ensembl"/>
        </authorList>
    </citation>
    <scope>IDENTIFICATION</scope>
</reference>
<organism evidence="1 2">
    <name type="scientific">Electrophorus electricus</name>
    <name type="common">Electric eel</name>
    <name type="synonym">Gymnotus electricus</name>
    <dbReference type="NCBI Taxonomy" id="8005"/>
    <lineage>
        <taxon>Eukaryota</taxon>
        <taxon>Metazoa</taxon>
        <taxon>Chordata</taxon>
        <taxon>Craniata</taxon>
        <taxon>Vertebrata</taxon>
        <taxon>Euteleostomi</taxon>
        <taxon>Actinopterygii</taxon>
        <taxon>Neopterygii</taxon>
        <taxon>Teleostei</taxon>
        <taxon>Ostariophysi</taxon>
        <taxon>Gymnotiformes</taxon>
        <taxon>Gymnotoidei</taxon>
        <taxon>Gymnotidae</taxon>
        <taxon>Electrophorus</taxon>
    </lineage>
</organism>
<dbReference type="GeneTree" id="ENSGT00530000063811"/>
<dbReference type="AlphaFoldDB" id="A0AAY5F0E9"/>
<dbReference type="PANTHER" id="PTHR16070">
    <property type="entry name" value="PROTEIN FAM222A-RELATED"/>
    <property type="match status" value="1"/>
</dbReference>
<accession>A0AAY5F0E9</accession>
<dbReference type="Ensembl" id="ENSEEET00000062265.1">
    <property type="protein sequence ID" value="ENSEEEP00000062465.1"/>
    <property type="gene ID" value="ENSEEEG00000025389.1"/>
</dbReference>
<evidence type="ECO:0000313" key="1">
    <source>
        <dbReference type="Ensembl" id="ENSEEEP00000062465.1"/>
    </source>
</evidence>
<keyword evidence="2" id="KW-1185">Reference proteome</keyword>
<evidence type="ECO:0000313" key="2">
    <source>
        <dbReference type="Proteomes" id="UP000314983"/>
    </source>
</evidence>
<gene>
    <name evidence="1" type="primary">FAM222A</name>
</gene>